<dbReference type="PROSITE" id="PS00375">
    <property type="entry name" value="UDPGT"/>
    <property type="match status" value="1"/>
</dbReference>
<name>A0ABD3TCR9_9LAMI</name>
<dbReference type="AlphaFoldDB" id="A0ABD3TCR9"/>
<evidence type="ECO:0000256" key="4">
    <source>
        <dbReference type="RuleBase" id="RU003718"/>
    </source>
</evidence>
<reference evidence="7 8" key="1">
    <citation type="submission" date="2024-12" db="EMBL/GenBank/DDBJ databases">
        <title>The unique morphological basis and parallel evolutionary history of personate flowers in Penstemon.</title>
        <authorList>
            <person name="Depatie T.H."/>
            <person name="Wessinger C.A."/>
        </authorList>
    </citation>
    <scope>NUCLEOTIDE SEQUENCE [LARGE SCALE GENOMIC DNA]</scope>
    <source>
        <strain evidence="7">WTNN_2</strain>
        <tissue evidence="7">Leaf</tissue>
    </source>
</reference>
<evidence type="ECO:0000313" key="6">
    <source>
        <dbReference type="EMBL" id="KAL3834363.1"/>
    </source>
</evidence>
<sequence length="483" mass="53268">MEATQEKQPPHNIALLPPPGFIGHFIPFIELAKKLVYQHSCTATLIIIPDDGSPMNPQKAAFLRGLPPTIKTILLPPVSTDDLAENINVEMLVPIRVIRSLPALRETLTFLRDDSSCSPASALVVDLFAPHAIDVAKEFDIPAYIFYVIAANELSFCIDLPKYDELCTSEYNDMPEPIKLPGSLVLNPNDFPDSIKERNSDLHKSGLDLCRRILFADGIMVNSFLELESEAFKDLETRLHDIPPVYAVGPLIRTGAETESDRGSECLNWLDAQPPNSVLFVSFGSGGTLSIEQFHQLALGLEMSEQRFLWVVRRPQENAAGAYLNINNDKGSGSFDEFLPHGFLERTKGRGLVVPSWAPQIQVLRHASTGGFVTHCGWNSILESVVFGVPLIAWPLCFEHKMNAVFLTDGLKAAIRVKENEETGIVDRGHIAMIVKGLIQGEEGKQLRIVMSHFRNAASNVLSQNGSSTKALAQVVKKWISGN</sequence>
<gene>
    <name evidence="6" type="ORF">ACJIZ3_009099</name>
    <name evidence="7" type="ORF">ACJIZ3_009104</name>
</gene>
<dbReference type="EC" id="2.4.1.-" evidence="5"/>
<proteinExistence type="inferred from homology"/>
<evidence type="ECO:0000313" key="8">
    <source>
        <dbReference type="Proteomes" id="UP001634393"/>
    </source>
</evidence>
<dbReference type="EMBL" id="JBJXBP010000004">
    <property type="protein sequence ID" value="KAL3834368.1"/>
    <property type="molecule type" value="Genomic_DNA"/>
</dbReference>
<evidence type="ECO:0000256" key="3">
    <source>
        <dbReference type="ARBA" id="ARBA00022679"/>
    </source>
</evidence>
<keyword evidence="3 4" id="KW-0808">Transferase</keyword>
<evidence type="ECO:0000256" key="2">
    <source>
        <dbReference type="ARBA" id="ARBA00022676"/>
    </source>
</evidence>
<dbReference type="EMBL" id="JBJXBP010000004">
    <property type="protein sequence ID" value="KAL3834363.1"/>
    <property type="molecule type" value="Genomic_DNA"/>
</dbReference>
<dbReference type="SUPFAM" id="SSF53756">
    <property type="entry name" value="UDP-Glycosyltransferase/glycogen phosphorylase"/>
    <property type="match status" value="1"/>
</dbReference>
<dbReference type="CDD" id="cd03784">
    <property type="entry name" value="GT1_Gtf-like"/>
    <property type="match status" value="1"/>
</dbReference>
<organism evidence="7 8">
    <name type="scientific">Penstemon smallii</name>
    <dbReference type="NCBI Taxonomy" id="265156"/>
    <lineage>
        <taxon>Eukaryota</taxon>
        <taxon>Viridiplantae</taxon>
        <taxon>Streptophyta</taxon>
        <taxon>Embryophyta</taxon>
        <taxon>Tracheophyta</taxon>
        <taxon>Spermatophyta</taxon>
        <taxon>Magnoliopsida</taxon>
        <taxon>eudicotyledons</taxon>
        <taxon>Gunneridae</taxon>
        <taxon>Pentapetalae</taxon>
        <taxon>asterids</taxon>
        <taxon>lamiids</taxon>
        <taxon>Lamiales</taxon>
        <taxon>Plantaginaceae</taxon>
        <taxon>Cheloneae</taxon>
        <taxon>Penstemon</taxon>
    </lineage>
</organism>
<protein>
    <recommendedName>
        <fullName evidence="5">Glycosyltransferase</fullName>
        <ecNumber evidence="5">2.4.1.-</ecNumber>
    </recommendedName>
</protein>
<evidence type="ECO:0000256" key="1">
    <source>
        <dbReference type="ARBA" id="ARBA00009995"/>
    </source>
</evidence>
<dbReference type="Gene3D" id="3.40.50.2000">
    <property type="entry name" value="Glycogen Phosphorylase B"/>
    <property type="match status" value="2"/>
</dbReference>
<comment type="caution">
    <text evidence="7">The sequence shown here is derived from an EMBL/GenBank/DDBJ whole genome shotgun (WGS) entry which is preliminary data.</text>
</comment>
<dbReference type="InterPro" id="IPR035595">
    <property type="entry name" value="UDP_glycos_trans_CS"/>
</dbReference>
<dbReference type="GO" id="GO:0016757">
    <property type="term" value="F:glycosyltransferase activity"/>
    <property type="evidence" value="ECO:0007669"/>
    <property type="project" value="UniProtKB-KW"/>
</dbReference>
<dbReference type="InterPro" id="IPR002213">
    <property type="entry name" value="UDP_glucos_trans"/>
</dbReference>
<keyword evidence="2 4" id="KW-0328">Glycosyltransferase</keyword>
<comment type="similarity">
    <text evidence="1 4">Belongs to the UDP-glycosyltransferase family.</text>
</comment>
<dbReference type="Proteomes" id="UP001634393">
    <property type="component" value="Unassembled WGS sequence"/>
</dbReference>
<dbReference type="PANTHER" id="PTHR48046:SF1">
    <property type="entry name" value="GLYCOSYLTRANSFERASE-RELATED"/>
    <property type="match status" value="1"/>
</dbReference>
<dbReference type="Pfam" id="PF00201">
    <property type="entry name" value="UDPGT"/>
    <property type="match status" value="1"/>
</dbReference>
<dbReference type="FunFam" id="3.40.50.2000:FF:000056">
    <property type="entry name" value="Glycosyltransferase"/>
    <property type="match status" value="1"/>
</dbReference>
<keyword evidence="8" id="KW-1185">Reference proteome</keyword>
<evidence type="ECO:0000313" key="7">
    <source>
        <dbReference type="EMBL" id="KAL3834368.1"/>
    </source>
</evidence>
<dbReference type="PANTHER" id="PTHR48046">
    <property type="entry name" value="UDP-GLYCOSYLTRANSFERASE 72E1"/>
    <property type="match status" value="1"/>
</dbReference>
<accession>A0ABD3TCR9</accession>
<evidence type="ECO:0000256" key="5">
    <source>
        <dbReference type="RuleBase" id="RU362057"/>
    </source>
</evidence>